<keyword evidence="19" id="KW-1208">Phospholipid metabolism</keyword>
<comment type="catalytic activity">
    <reaction evidence="14">
        <text>heptadecanoyl-CoA + 1-(9Z-octadecenoyl)-sn-glycero-3-phosphate = 1-(9Z)-octadecenoyl-2-heptadecanoyl-sn-glycero-3-phosphate + CoA</text>
        <dbReference type="Rhea" id="RHEA:37155"/>
        <dbReference type="ChEBI" id="CHEBI:57287"/>
        <dbReference type="ChEBI" id="CHEBI:74307"/>
        <dbReference type="ChEBI" id="CHEBI:74544"/>
        <dbReference type="ChEBI" id="CHEBI:74558"/>
    </reaction>
    <physiologicalReaction direction="left-to-right" evidence="14">
        <dbReference type="Rhea" id="RHEA:37156"/>
    </physiologicalReaction>
</comment>
<dbReference type="SUPFAM" id="SSF69593">
    <property type="entry name" value="Glycerol-3-phosphate (1)-acyltransferase"/>
    <property type="match status" value="1"/>
</dbReference>
<comment type="catalytic activity">
    <reaction evidence="12">
        <text>1-(6Z,9Z,12Z-octadecatrienoyl)-sn-glycero-3-phosphate + (9Z)-octadecenoyl-CoA = (6Z,9Z,12Z)-octadecatrienoyl-2-(9Z)-octadecenoyl-sn-glycero-3-phosphate + CoA</text>
        <dbReference type="Rhea" id="RHEA:37179"/>
        <dbReference type="ChEBI" id="CHEBI:57287"/>
        <dbReference type="ChEBI" id="CHEBI:57387"/>
        <dbReference type="ChEBI" id="CHEBI:74581"/>
        <dbReference type="ChEBI" id="CHEBI:74582"/>
    </reaction>
    <physiologicalReaction direction="left-to-right" evidence="12">
        <dbReference type="Rhea" id="RHEA:37180"/>
    </physiologicalReaction>
</comment>
<keyword evidence="20" id="KW-0812">Transmembrane</keyword>
<accession>A0A8C3KFF4</accession>
<comment type="function">
    <text evidence="5">Converts 1-acyl-sn-glycerol-3-phosphate (lysophosphatidic acid or LPA) into 1,2-diacyl-sn-glycerol-3-phosphate (phosphatidic acid or PA) by incorporating an acyl moiety at the sn-2 position of the glycerol backbone.</text>
</comment>
<comment type="domain">
    <text evidence="19">The HXXXXD motif is essential for acyltransferase activity and may constitute the binding site for the phosphate moiety of the glycerol-3-phosphate.</text>
</comment>
<comment type="catalytic activity">
    <reaction evidence="3">
        <text>1-(9Z-octadecenoyl)-sn-glycero-3-phosphate + hexadecanoyl-CoA = 1-(9Z)-octadecenoyl-2-hexadecanoyl-sn-glycero-3-phosphate + CoA</text>
        <dbReference type="Rhea" id="RHEA:37143"/>
        <dbReference type="ChEBI" id="CHEBI:57287"/>
        <dbReference type="ChEBI" id="CHEBI:57379"/>
        <dbReference type="ChEBI" id="CHEBI:74544"/>
        <dbReference type="ChEBI" id="CHEBI:74551"/>
    </reaction>
    <physiologicalReaction direction="left-to-right" evidence="3">
        <dbReference type="Rhea" id="RHEA:37144"/>
    </physiologicalReaction>
</comment>
<dbReference type="PANTHER" id="PTHR10434">
    <property type="entry name" value="1-ACYL-SN-GLYCEROL-3-PHOSPHATE ACYLTRANSFERASE"/>
    <property type="match status" value="1"/>
</dbReference>
<dbReference type="GO" id="GO:0006654">
    <property type="term" value="P:phosphatidic acid biosynthetic process"/>
    <property type="evidence" value="ECO:0007669"/>
    <property type="project" value="TreeGrafter"/>
</dbReference>
<evidence type="ECO:0000256" key="12">
    <source>
        <dbReference type="ARBA" id="ARBA00048105"/>
    </source>
</evidence>
<comment type="catalytic activity">
    <reaction evidence="17">
        <text>1-eicosanoyl-sn-glycero-3-phosphate + (9Z)-octadecenoyl-CoA = 1-eicosanoyl-2-(9Z)-octadecenoyl-sn-glycero-3-phosphate + CoA</text>
        <dbReference type="Rhea" id="RHEA:37183"/>
        <dbReference type="ChEBI" id="CHEBI:57287"/>
        <dbReference type="ChEBI" id="CHEBI:57387"/>
        <dbReference type="ChEBI" id="CHEBI:74583"/>
        <dbReference type="ChEBI" id="CHEBI:74584"/>
    </reaction>
    <physiologicalReaction direction="left-to-right" evidence="17">
        <dbReference type="Rhea" id="RHEA:37184"/>
    </physiologicalReaction>
</comment>
<protein>
    <recommendedName>
        <fullName evidence="19">1-acyl-sn-glycerol-3-phosphate acyltransferase</fullName>
        <ecNumber evidence="19">2.3.1.51</ecNumber>
    </recommendedName>
</protein>
<dbReference type="NCBIfam" id="TIGR00530">
    <property type="entry name" value="AGP_acyltrn"/>
    <property type="match status" value="1"/>
</dbReference>
<evidence type="ECO:0000256" key="14">
    <source>
        <dbReference type="ARBA" id="ARBA00048956"/>
    </source>
</evidence>
<evidence type="ECO:0000256" key="7">
    <source>
        <dbReference type="ARBA" id="ARBA00008655"/>
    </source>
</evidence>
<comment type="pathway">
    <text evidence="6">Phospholipid metabolism; CDP-diacylglycerol biosynthesis; CDP-diacylglycerol from sn-glycerol 3-phosphate: step 2/3.</text>
</comment>
<name>A0A8C3KFF4_9CHAR</name>
<evidence type="ECO:0000256" key="10">
    <source>
        <dbReference type="ARBA" id="ARBA00047525"/>
    </source>
</evidence>
<comment type="catalytic activity">
    <reaction evidence="16">
        <text>1-(9Z-octadecenoyl)-sn-glycero-3-phosphate + (9Z,12Z)-octadecadienoyl-CoA = 1-(9Z)-octadecenoyl-2-(9Z,12Z)-octadecadienoyl-sn-glycero-3-phosphate + CoA</text>
        <dbReference type="Rhea" id="RHEA:37159"/>
        <dbReference type="ChEBI" id="CHEBI:57287"/>
        <dbReference type="ChEBI" id="CHEBI:57383"/>
        <dbReference type="ChEBI" id="CHEBI:74544"/>
        <dbReference type="ChEBI" id="CHEBI:74563"/>
    </reaction>
    <physiologicalReaction direction="left-to-right" evidence="16">
        <dbReference type="Rhea" id="RHEA:37160"/>
    </physiologicalReaction>
</comment>
<dbReference type="EC" id="2.3.1.51" evidence="19"/>
<feature type="domain" description="Phospholipid/glycerol acyltransferase" evidence="21">
    <location>
        <begin position="110"/>
        <end position="227"/>
    </location>
</feature>
<dbReference type="PANTHER" id="PTHR10434:SF65">
    <property type="entry name" value="1-ACYL-SN-GLYCEROL-3-PHOSPHATE ACYLTRANSFERASE ALPHA"/>
    <property type="match status" value="1"/>
</dbReference>
<comment type="similarity">
    <text evidence="7 19">Belongs to the 1-acyl-sn-glycerol-3-phosphate acyltransferase family.</text>
</comment>
<comment type="catalytic activity">
    <reaction evidence="4">
        <text>1-(9Z-octadecenoyl)-sn-glycero-3-phosphate + tetradecanoyl-CoA = 1-(9Z)-octadecenoyl-2-tetradecanoyl-sn-glycero-3-phosphate + CoA</text>
        <dbReference type="Rhea" id="RHEA:37171"/>
        <dbReference type="ChEBI" id="CHEBI:57287"/>
        <dbReference type="ChEBI" id="CHEBI:57385"/>
        <dbReference type="ChEBI" id="CHEBI:74544"/>
        <dbReference type="ChEBI" id="CHEBI:74579"/>
    </reaction>
    <physiologicalReaction direction="left-to-right" evidence="4">
        <dbReference type="Rhea" id="RHEA:37172"/>
    </physiologicalReaction>
</comment>
<evidence type="ECO:0000256" key="15">
    <source>
        <dbReference type="ARBA" id="ARBA00048973"/>
    </source>
</evidence>
<evidence type="ECO:0000256" key="20">
    <source>
        <dbReference type="SAM" id="Phobius"/>
    </source>
</evidence>
<keyword evidence="23" id="KW-1185">Reference proteome</keyword>
<reference evidence="22" key="1">
    <citation type="submission" date="2025-08" db="UniProtKB">
        <authorList>
            <consortium name="Ensembl"/>
        </authorList>
    </citation>
    <scope>IDENTIFICATION</scope>
</reference>
<evidence type="ECO:0000256" key="5">
    <source>
        <dbReference type="ARBA" id="ARBA00004086"/>
    </source>
</evidence>
<evidence type="ECO:0000256" key="16">
    <source>
        <dbReference type="ARBA" id="ARBA00049345"/>
    </source>
</evidence>
<evidence type="ECO:0000256" key="6">
    <source>
        <dbReference type="ARBA" id="ARBA00004728"/>
    </source>
</evidence>
<dbReference type="Pfam" id="PF01553">
    <property type="entry name" value="Acyltransferase"/>
    <property type="match status" value="1"/>
</dbReference>
<proteinExistence type="inferred from homology"/>
<feature type="transmembrane region" description="Helical" evidence="20">
    <location>
        <begin position="12"/>
        <end position="39"/>
    </location>
</feature>
<evidence type="ECO:0000313" key="23">
    <source>
        <dbReference type="Proteomes" id="UP000694419"/>
    </source>
</evidence>
<dbReference type="SMART" id="SM00563">
    <property type="entry name" value="PlsC"/>
    <property type="match status" value="1"/>
</dbReference>
<keyword evidence="20" id="KW-0472">Membrane</keyword>
<dbReference type="Proteomes" id="UP000694419">
    <property type="component" value="Unplaced"/>
</dbReference>
<sequence length="312" mass="35125">GSLWPGEEPRAWMLLCMMEVVLLHGLLLLLPLAALLLYWYNATFHYFCKVAFFNCWILAVATLLSPFAAFRGRSAENMKLLRAAIQPLKHFYGIKMQVRGSEHLDIKEPYVIVCNHQASLDLMGMAEIIPEHCVPIVKKELLYMGTVGWACWLSGMIFIDRHKREDAINVISQTARTMRRLTQHLRVLIFPEGTRNQEKSMLPFKRGAFHLAVQAQVPIFPVVISPYHDFFSSKDKKFTPGTCTIQVLPKVETRGLSPKDVPELTETVRQGMAEVLEEIIMAERGTSPGSGGKSAGSKVCRIGWRERAGGQG</sequence>
<evidence type="ECO:0000256" key="19">
    <source>
        <dbReference type="RuleBase" id="RU361267"/>
    </source>
</evidence>
<evidence type="ECO:0000256" key="2">
    <source>
        <dbReference type="ARBA" id="ARBA00000300"/>
    </source>
</evidence>
<dbReference type="AlphaFoldDB" id="A0A8C3KFF4"/>
<reference evidence="22" key="2">
    <citation type="submission" date="2025-09" db="UniProtKB">
        <authorList>
            <consortium name="Ensembl"/>
        </authorList>
    </citation>
    <scope>IDENTIFICATION</scope>
</reference>
<evidence type="ECO:0000256" key="9">
    <source>
        <dbReference type="ARBA" id="ARBA00023315"/>
    </source>
</evidence>
<comment type="catalytic activity">
    <reaction evidence="11">
        <text>1-tetradecanoyl-sn-glycerol 3-phosphate + (9Z)-octadecenoyl-CoA = 1-tetradecanoyl-2-(9Z)-octadecenoyl-sn-glycero-3-phosphate + CoA</text>
        <dbReference type="Rhea" id="RHEA:37187"/>
        <dbReference type="ChEBI" id="CHEBI:57287"/>
        <dbReference type="ChEBI" id="CHEBI:57387"/>
        <dbReference type="ChEBI" id="CHEBI:72683"/>
        <dbReference type="ChEBI" id="CHEBI:74586"/>
    </reaction>
    <physiologicalReaction direction="left-to-right" evidence="11">
        <dbReference type="Rhea" id="RHEA:37188"/>
    </physiologicalReaction>
</comment>
<keyword evidence="9 19" id="KW-0012">Acyltransferase</keyword>
<comment type="catalytic activity">
    <reaction evidence="18">
        <text>1-(9Z-octadecenoyl)-sn-glycero-3-phosphate + (9Z)-octadecenoyl-CoA = 1,2-di-(9Z-octadecenoyl)-sn-glycero-3-phosphate + CoA</text>
        <dbReference type="Rhea" id="RHEA:37131"/>
        <dbReference type="ChEBI" id="CHEBI:57287"/>
        <dbReference type="ChEBI" id="CHEBI:57387"/>
        <dbReference type="ChEBI" id="CHEBI:74544"/>
        <dbReference type="ChEBI" id="CHEBI:74546"/>
    </reaction>
    <physiologicalReaction direction="left-to-right" evidence="18">
        <dbReference type="Rhea" id="RHEA:37132"/>
    </physiologicalReaction>
</comment>
<evidence type="ECO:0000256" key="18">
    <source>
        <dbReference type="ARBA" id="ARBA00049561"/>
    </source>
</evidence>
<dbReference type="InterPro" id="IPR002123">
    <property type="entry name" value="Plipid/glycerol_acylTrfase"/>
</dbReference>
<evidence type="ECO:0000256" key="4">
    <source>
        <dbReference type="ARBA" id="ARBA00001783"/>
    </source>
</evidence>
<feature type="transmembrane region" description="Helical" evidence="20">
    <location>
        <begin position="51"/>
        <end position="70"/>
    </location>
</feature>
<comment type="catalytic activity">
    <reaction evidence="10">
        <text>1-hexadecanoyl-sn-glycero-3-phosphate + (9Z)-octadecenoyl-CoA = 1-hexadecanoyl-2-(9Z-octadecenoyl)-sn-glycero-3-phosphate + CoA</text>
        <dbReference type="Rhea" id="RHEA:33187"/>
        <dbReference type="ChEBI" id="CHEBI:57287"/>
        <dbReference type="ChEBI" id="CHEBI:57387"/>
        <dbReference type="ChEBI" id="CHEBI:57518"/>
        <dbReference type="ChEBI" id="CHEBI:64839"/>
    </reaction>
    <physiologicalReaction direction="left-to-right" evidence="10">
        <dbReference type="Rhea" id="RHEA:33188"/>
    </physiologicalReaction>
</comment>
<comment type="catalytic activity">
    <reaction evidence="1">
        <text>(11Z)-octadecenoyl-CoA + 1-(9Z-octadecenoyl)-sn-glycero-3-phosphate = 1-(9Z)-octadecenoyl-2-(11Z)-octadecenoyl-sn-glycero-3-phosphate + CoA</text>
        <dbReference type="Rhea" id="RHEA:37603"/>
        <dbReference type="ChEBI" id="CHEBI:57287"/>
        <dbReference type="ChEBI" id="CHEBI:74544"/>
        <dbReference type="ChEBI" id="CHEBI:75121"/>
        <dbReference type="ChEBI" id="CHEBI:75122"/>
    </reaction>
    <physiologicalReaction direction="left-to-right" evidence="1">
        <dbReference type="Rhea" id="RHEA:37604"/>
    </physiologicalReaction>
</comment>
<keyword evidence="8 19" id="KW-0808">Transferase</keyword>
<evidence type="ECO:0000256" key="3">
    <source>
        <dbReference type="ARBA" id="ARBA00000816"/>
    </source>
</evidence>
<evidence type="ECO:0000256" key="8">
    <source>
        <dbReference type="ARBA" id="ARBA00022679"/>
    </source>
</evidence>
<keyword evidence="19" id="KW-0443">Lipid metabolism</keyword>
<comment type="catalytic activity">
    <reaction evidence="13">
        <text>1-(9Z,12Z,15Z)-octadecatrienoyl-sn-glycero-3-phosphate + (9Z)-octadecenoyl-CoA = 1-(9Z,12Z,15Z)-octadecatrienoyl-2-(9Z)-octadecenoyl-sn-glycero-3-phosphate + CoA</text>
        <dbReference type="Rhea" id="RHEA:37139"/>
        <dbReference type="ChEBI" id="CHEBI:57287"/>
        <dbReference type="ChEBI" id="CHEBI:57387"/>
        <dbReference type="ChEBI" id="CHEBI:74549"/>
        <dbReference type="ChEBI" id="CHEBI:74550"/>
    </reaction>
    <physiologicalReaction direction="left-to-right" evidence="13">
        <dbReference type="Rhea" id="RHEA:37140"/>
    </physiologicalReaction>
</comment>
<keyword evidence="19" id="KW-0444">Lipid biosynthesis</keyword>
<dbReference type="CDD" id="cd07989">
    <property type="entry name" value="LPLAT_AGPAT-like"/>
    <property type="match status" value="1"/>
</dbReference>
<comment type="catalytic activity">
    <reaction evidence="15">
        <text>pentadecanoyl-CoA + 1-(9Z-octadecenoyl)-sn-glycero-3-phosphate = 1-(9Z)-octadecenoyl-2-pentadecanoyl-sn-glycero-3-phosphate + CoA</text>
        <dbReference type="Rhea" id="RHEA:37175"/>
        <dbReference type="ChEBI" id="CHEBI:57287"/>
        <dbReference type="ChEBI" id="CHEBI:74309"/>
        <dbReference type="ChEBI" id="CHEBI:74544"/>
        <dbReference type="ChEBI" id="CHEBI:74578"/>
    </reaction>
    <physiologicalReaction direction="left-to-right" evidence="15">
        <dbReference type="Rhea" id="RHEA:37176"/>
    </physiologicalReaction>
</comment>
<evidence type="ECO:0000256" key="11">
    <source>
        <dbReference type="ARBA" id="ARBA00047814"/>
    </source>
</evidence>
<dbReference type="Ensembl" id="ENSCPGT00000024622.1">
    <property type="protein sequence ID" value="ENSCPGP00000022518.1"/>
    <property type="gene ID" value="ENSCPGG00000015639.1"/>
</dbReference>
<dbReference type="GO" id="GO:0003841">
    <property type="term" value="F:1-acylglycerol-3-phosphate O-acyltransferase activity"/>
    <property type="evidence" value="ECO:0007669"/>
    <property type="project" value="UniProtKB-UniRule"/>
</dbReference>
<evidence type="ECO:0000256" key="13">
    <source>
        <dbReference type="ARBA" id="ARBA00048293"/>
    </source>
</evidence>
<keyword evidence="20" id="KW-1133">Transmembrane helix</keyword>
<comment type="catalytic activity">
    <reaction evidence="2">
        <text>a 1-acyl-sn-glycero-3-phosphate + an acyl-CoA = a 1,2-diacyl-sn-glycero-3-phosphate + CoA</text>
        <dbReference type="Rhea" id="RHEA:19709"/>
        <dbReference type="ChEBI" id="CHEBI:57287"/>
        <dbReference type="ChEBI" id="CHEBI:57970"/>
        <dbReference type="ChEBI" id="CHEBI:58342"/>
        <dbReference type="ChEBI" id="CHEBI:58608"/>
        <dbReference type="EC" id="2.3.1.51"/>
    </reaction>
    <physiologicalReaction direction="left-to-right" evidence="2">
        <dbReference type="Rhea" id="RHEA:19710"/>
    </physiologicalReaction>
</comment>
<evidence type="ECO:0000259" key="21">
    <source>
        <dbReference type="SMART" id="SM00563"/>
    </source>
</evidence>
<evidence type="ECO:0000313" key="22">
    <source>
        <dbReference type="Ensembl" id="ENSCPGP00000022518.1"/>
    </source>
</evidence>
<dbReference type="GO" id="GO:0005783">
    <property type="term" value="C:endoplasmic reticulum"/>
    <property type="evidence" value="ECO:0007669"/>
    <property type="project" value="TreeGrafter"/>
</dbReference>
<evidence type="ECO:0000256" key="17">
    <source>
        <dbReference type="ARBA" id="ARBA00049491"/>
    </source>
</evidence>
<organism evidence="22 23">
    <name type="scientific">Calidris pygmaea</name>
    <name type="common">Spoon-billed sandpiper</name>
    <dbReference type="NCBI Taxonomy" id="425635"/>
    <lineage>
        <taxon>Eukaryota</taxon>
        <taxon>Metazoa</taxon>
        <taxon>Chordata</taxon>
        <taxon>Craniata</taxon>
        <taxon>Vertebrata</taxon>
        <taxon>Euteleostomi</taxon>
        <taxon>Archelosauria</taxon>
        <taxon>Archosauria</taxon>
        <taxon>Dinosauria</taxon>
        <taxon>Saurischia</taxon>
        <taxon>Theropoda</taxon>
        <taxon>Coelurosauria</taxon>
        <taxon>Aves</taxon>
        <taxon>Neognathae</taxon>
        <taxon>Neoaves</taxon>
        <taxon>Charadriiformes</taxon>
        <taxon>Scolopacidae</taxon>
        <taxon>Calidris</taxon>
    </lineage>
</organism>
<evidence type="ECO:0000256" key="1">
    <source>
        <dbReference type="ARBA" id="ARBA00000091"/>
    </source>
</evidence>
<dbReference type="InterPro" id="IPR004552">
    <property type="entry name" value="AGP_acyltrans"/>
</dbReference>
<dbReference type="GO" id="GO:0016020">
    <property type="term" value="C:membrane"/>
    <property type="evidence" value="ECO:0007669"/>
    <property type="project" value="InterPro"/>
</dbReference>
<keyword evidence="19" id="KW-0594">Phospholipid biosynthesis</keyword>